<feature type="domain" description="BLUF" evidence="1">
    <location>
        <begin position="3"/>
        <end position="93"/>
    </location>
</feature>
<dbReference type="SUPFAM" id="SSF54975">
    <property type="entry name" value="Acylphosphatase/BLUF domain-like"/>
    <property type="match status" value="1"/>
</dbReference>
<protein>
    <submittedName>
        <fullName evidence="2">Sensor of blue-light using FAD</fullName>
    </submittedName>
</protein>
<dbReference type="STRING" id="631362.Thi970DRAFT_04056"/>
<gene>
    <name evidence="2" type="ORF">Thi970DRAFT_04056</name>
</gene>
<dbReference type="OrthoDB" id="557705at2"/>
<dbReference type="PROSITE" id="PS50925">
    <property type="entry name" value="BLUF"/>
    <property type="match status" value="1"/>
</dbReference>
<evidence type="ECO:0000313" key="2">
    <source>
        <dbReference type="EMBL" id="EIC20422.1"/>
    </source>
</evidence>
<dbReference type="Gene3D" id="3.30.70.100">
    <property type="match status" value="1"/>
</dbReference>
<dbReference type="RefSeq" id="WP_009150825.1">
    <property type="nucleotide sequence ID" value="NZ_CP121471.1"/>
</dbReference>
<dbReference type="InterPro" id="IPR007024">
    <property type="entry name" value="BLUF_domain"/>
</dbReference>
<dbReference type="Proteomes" id="UP000002964">
    <property type="component" value="Unassembled WGS sequence"/>
</dbReference>
<proteinExistence type="predicted"/>
<dbReference type="SMART" id="SM01034">
    <property type="entry name" value="BLUF"/>
    <property type="match status" value="1"/>
</dbReference>
<reference evidence="2 3" key="2">
    <citation type="submission" date="2011-11" db="EMBL/GenBank/DDBJ databases">
        <authorList>
            <consortium name="US DOE Joint Genome Institute"/>
            <person name="Lucas S."/>
            <person name="Han J."/>
            <person name="Lapidus A."/>
            <person name="Cheng J.-F."/>
            <person name="Goodwin L."/>
            <person name="Pitluck S."/>
            <person name="Peters L."/>
            <person name="Ovchinnikova G."/>
            <person name="Zhang X."/>
            <person name="Detter J.C."/>
            <person name="Han C."/>
            <person name="Tapia R."/>
            <person name="Land M."/>
            <person name="Hauser L."/>
            <person name="Kyrpides N."/>
            <person name="Ivanova N."/>
            <person name="Pagani I."/>
            <person name="Vogl K."/>
            <person name="Liu Z."/>
            <person name="Overmann J."/>
            <person name="Frigaard N.-U."/>
            <person name="Bryant D."/>
            <person name="Woyke T."/>
        </authorList>
    </citation>
    <scope>NUCLEOTIDE SEQUENCE [LARGE SCALE GENOMIC DNA]</scope>
    <source>
        <strain evidence="2 3">970</strain>
    </source>
</reference>
<reference evidence="3" key="1">
    <citation type="submission" date="2011-06" db="EMBL/GenBank/DDBJ databases">
        <authorList>
            <consortium name="US DOE Joint Genome Institute (JGI-PGF)"/>
            <person name="Lucas S."/>
            <person name="Han J."/>
            <person name="Lapidus A."/>
            <person name="Cheng J.-F."/>
            <person name="Goodwin L."/>
            <person name="Pitluck S."/>
            <person name="Peters L."/>
            <person name="Land M.L."/>
            <person name="Hauser L."/>
            <person name="Vogl K."/>
            <person name="Liu Z."/>
            <person name="Overmann J."/>
            <person name="Frigaard N.-U."/>
            <person name="Bryant D.A."/>
            <person name="Woyke T.J."/>
        </authorList>
    </citation>
    <scope>NUCLEOTIDE SEQUENCE [LARGE SCALE GENOMIC DNA]</scope>
    <source>
        <strain evidence="3">970</strain>
    </source>
</reference>
<dbReference type="HOGENOM" id="CLU_097099_1_1_6"/>
<evidence type="ECO:0000259" key="1">
    <source>
        <dbReference type="PROSITE" id="PS50925"/>
    </source>
</evidence>
<sequence>MFITRLIYCSELSGVDKDAITNILQVSRQKNAKAGITGMLLFNGVYFLQCLEGSRDAVNETYHRIVHDNRHSRPVLLTCEELSQRDFTDWDMAYVPWTAEIRSIVRCFSVDDEFDPYKLGAQSAIGLFRALRDRLPDNEFWSKPLQTA</sequence>
<dbReference type="EMBL" id="JH603170">
    <property type="protein sequence ID" value="EIC20422.1"/>
    <property type="molecule type" value="Genomic_DNA"/>
</dbReference>
<dbReference type="InterPro" id="IPR036046">
    <property type="entry name" value="Acylphosphatase-like_dom_sf"/>
</dbReference>
<organism evidence="2 3">
    <name type="scientific">Thiorhodovibrio frisius</name>
    <dbReference type="NCBI Taxonomy" id="631362"/>
    <lineage>
        <taxon>Bacteria</taxon>
        <taxon>Pseudomonadati</taxon>
        <taxon>Pseudomonadota</taxon>
        <taxon>Gammaproteobacteria</taxon>
        <taxon>Chromatiales</taxon>
        <taxon>Chromatiaceae</taxon>
        <taxon>Thiorhodovibrio</taxon>
    </lineage>
</organism>
<dbReference type="GO" id="GO:0009882">
    <property type="term" value="F:blue light photoreceptor activity"/>
    <property type="evidence" value="ECO:0007669"/>
    <property type="project" value="InterPro"/>
</dbReference>
<keyword evidence="3" id="KW-1185">Reference proteome</keyword>
<accession>H8Z515</accession>
<dbReference type="eggNOG" id="COG3431">
    <property type="taxonomic scope" value="Bacteria"/>
</dbReference>
<name>H8Z515_9GAMM</name>
<dbReference type="GO" id="GO:0071949">
    <property type="term" value="F:FAD binding"/>
    <property type="evidence" value="ECO:0007669"/>
    <property type="project" value="InterPro"/>
</dbReference>
<evidence type="ECO:0000313" key="3">
    <source>
        <dbReference type="Proteomes" id="UP000002964"/>
    </source>
</evidence>
<dbReference type="Pfam" id="PF04940">
    <property type="entry name" value="BLUF"/>
    <property type="match status" value="1"/>
</dbReference>
<dbReference type="AlphaFoldDB" id="H8Z515"/>